<evidence type="ECO:0000256" key="5">
    <source>
        <dbReference type="ARBA" id="ARBA00022840"/>
    </source>
</evidence>
<feature type="domain" description="Helicase ATP-binding" evidence="11">
    <location>
        <begin position="40"/>
        <end position="217"/>
    </location>
</feature>
<feature type="domain" description="DEAD-box RNA helicase Q" evidence="13">
    <location>
        <begin position="9"/>
        <end position="37"/>
    </location>
</feature>
<evidence type="ECO:0000256" key="7">
    <source>
        <dbReference type="ARBA" id="ARBA00038041"/>
    </source>
</evidence>
<name>A0AAJ6QT54_9ACAR</name>
<keyword evidence="3" id="KW-0378">Hydrolase</keyword>
<dbReference type="Proteomes" id="UP000694867">
    <property type="component" value="Unplaced"/>
</dbReference>
<proteinExistence type="inferred from homology"/>
<dbReference type="SMART" id="SM00490">
    <property type="entry name" value="HELICc"/>
    <property type="match status" value="1"/>
</dbReference>
<evidence type="ECO:0000259" key="12">
    <source>
        <dbReference type="PROSITE" id="PS51194"/>
    </source>
</evidence>
<evidence type="ECO:0000256" key="10">
    <source>
        <dbReference type="SAM" id="MobiDB-lite"/>
    </source>
</evidence>
<dbReference type="Gene3D" id="3.40.50.300">
    <property type="entry name" value="P-loop containing nucleotide triphosphate hydrolases"/>
    <property type="match status" value="2"/>
</dbReference>
<keyword evidence="14" id="KW-1185">Reference proteome</keyword>
<dbReference type="GO" id="GO:0003723">
    <property type="term" value="F:RNA binding"/>
    <property type="evidence" value="ECO:0007669"/>
    <property type="project" value="UniProtKB-KW"/>
</dbReference>
<dbReference type="GO" id="GO:0003724">
    <property type="term" value="F:RNA helicase activity"/>
    <property type="evidence" value="ECO:0007669"/>
    <property type="project" value="UniProtKB-EC"/>
</dbReference>
<gene>
    <name evidence="15" type="primary">LOC100905335</name>
</gene>
<comment type="similarity">
    <text evidence="7">Belongs to the DEAD box helicase family. DDX56/DBP9 subfamily.</text>
</comment>
<evidence type="ECO:0000256" key="9">
    <source>
        <dbReference type="PROSITE-ProRule" id="PRU00552"/>
    </source>
</evidence>
<feature type="short sequence motif" description="Q motif" evidence="9">
    <location>
        <begin position="9"/>
        <end position="37"/>
    </location>
</feature>
<accession>A0AAJ6QT54</accession>
<evidence type="ECO:0000256" key="2">
    <source>
        <dbReference type="ARBA" id="ARBA00022741"/>
    </source>
</evidence>
<dbReference type="AlphaFoldDB" id="A0AAJ6QT54"/>
<dbReference type="RefSeq" id="XP_003743188.2">
    <property type="nucleotide sequence ID" value="XM_003743140.2"/>
</dbReference>
<dbReference type="PANTHER" id="PTHR47959:SF21">
    <property type="entry name" value="DEAD-BOX HELICASE 56"/>
    <property type="match status" value="1"/>
</dbReference>
<dbReference type="InterPro" id="IPR011545">
    <property type="entry name" value="DEAD/DEAH_box_helicase_dom"/>
</dbReference>
<keyword evidence="5" id="KW-0067">ATP-binding</keyword>
<protein>
    <recommendedName>
        <fullName evidence="1">RNA helicase</fullName>
        <ecNumber evidence="1">3.6.4.13</ecNumber>
    </recommendedName>
</protein>
<dbReference type="InterPro" id="IPR027417">
    <property type="entry name" value="P-loop_NTPase"/>
</dbReference>
<evidence type="ECO:0000256" key="6">
    <source>
        <dbReference type="ARBA" id="ARBA00022884"/>
    </source>
</evidence>
<dbReference type="KEGG" id="goe:100905335"/>
<dbReference type="InterPro" id="IPR050079">
    <property type="entry name" value="DEAD_box_RNA_helicase"/>
</dbReference>
<dbReference type="InterPro" id="IPR014014">
    <property type="entry name" value="RNA_helicase_DEAD_Q_motif"/>
</dbReference>
<dbReference type="SUPFAM" id="SSF52540">
    <property type="entry name" value="P-loop containing nucleoside triphosphate hydrolases"/>
    <property type="match status" value="2"/>
</dbReference>
<dbReference type="Pfam" id="PF00271">
    <property type="entry name" value="Helicase_C"/>
    <property type="match status" value="1"/>
</dbReference>
<dbReference type="InterPro" id="IPR001650">
    <property type="entry name" value="Helicase_C-like"/>
</dbReference>
<evidence type="ECO:0000259" key="11">
    <source>
        <dbReference type="PROSITE" id="PS51192"/>
    </source>
</evidence>
<evidence type="ECO:0000256" key="1">
    <source>
        <dbReference type="ARBA" id="ARBA00012552"/>
    </source>
</evidence>
<dbReference type="CDD" id="cd17961">
    <property type="entry name" value="DEADc_DDX56"/>
    <property type="match status" value="1"/>
</dbReference>
<keyword evidence="6" id="KW-0694">RNA-binding</keyword>
<feature type="region of interest" description="Disordered" evidence="10">
    <location>
        <begin position="507"/>
        <end position="547"/>
    </location>
</feature>
<dbReference type="CDD" id="cd18787">
    <property type="entry name" value="SF2_C_DEAD"/>
    <property type="match status" value="1"/>
</dbReference>
<evidence type="ECO:0000259" key="13">
    <source>
        <dbReference type="PROSITE" id="PS51195"/>
    </source>
</evidence>
<dbReference type="GO" id="GO:0005524">
    <property type="term" value="F:ATP binding"/>
    <property type="evidence" value="ECO:0007669"/>
    <property type="project" value="UniProtKB-KW"/>
</dbReference>
<dbReference type="GO" id="GO:0005829">
    <property type="term" value="C:cytosol"/>
    <property type="evidence" value="ECO:0007669"/>
    <property type="project" value="TreeGrafter"/>
</dbReference>
<evidence type="ECO:0000313" key="14">
    <source>
        <dbReference type="Proteomes" id="UP000694867"/>
    </source>
</evidence>
<sequence>MPPDEERIIQFHEMGLDERIVKAIARLGWKQPTPIQEQAIPFALKGKDILARARTGSGKTAGFAVPAIQKVLEAKAQGSSQNVTVLVLAPSKELCKQICRHFVALGQCCGGLVQVVDVAEHVQLSVLRPQLLEKPDVVVGTPSRILAHIKAGNLDVSSLKILMVDEADLVFTFGQEKDTEQLLKQLPPIYQAIVSSATLNEDVLSLKRLVLHNPITLRLDENSLTDNEGLTQYVVKCEELDKHAILAALFQLKLIKGKTLIFLNSVDRGYRTKLFLDQFAVRSCVLNSELPLSSRQVVIDRFNEGRYDVIVVTDDSNLEASQKSKKKKGSKQRQNEGEFAASRGLDFQFVSNVINLEFPPSVEAYVHRVGRTARAGNKGTALNFVSVREMPIYKEVEARMIAEKKNMFKPYRFKIDEIEGFKYRAQTALNSLQKKVIRDARLRDIKEEMLNSEKLKTFFESNPRETSLLRHDRALRTKGAKHTSLKHVPEYIVPPTLQRIMQITNRKRSCVEETEQPEAEPRPVKRSRSKGKTKRKDPLKSFTFRSK</sequence>
<evidence type="ECO:0000256" key="4">
    <source>
        <dbReference type="ARBA" id="ARBA00022806"/>
    </source>
</evidence>
<keyword evidence="2" id="KW-0547">Nucleotide-binding</keyword>
<evidence type="ECO:0000256" key="8">
    <source>
        <dbReference type="ARBA" id="ARBA00047984"/>
    </source>
</evidence>
<dbReference type="PANTHER" id="PTHR47959">
    <property type="entry name" value="ATP-DEPENDENT RNA HELICASE RHLE-RELATED"/>
    <property type="match status" value="1"/>
</dbReference>
<dbReference type="PROSITE" id="PS51192">
    <property type="entry name" value="HELICASE_ATP_BIND_1"/>
    <property type="match status" value="1"/>
</dbReference>
<organism evidence="14 15">
    <name type="scientific">Galendromus occidentalis</name>
    <name type="common">western predatory mite</name>
    <dbReference type="NCBI Taxonomy" id="34638"/>
    <lineage>
        <taxon>Eukaryota</taxon>
        <taxon>Metazoa</taxon>
        <taxon>Ecdysozoa</taxon>
        <taxon>Arthropoda</taxon>
        <taxon>Chelicerata</taxon>
        <taxon>Arachnida</taxon>
        <taxon>Acari</taxon>
        <taxon>Parasitiformes</taxon>
        <taxon>Mesostigmata</taxon>
        <taxon>Gamasina</taxon>
        <taxon>Phytoseioidea</taxon>
        <taxon>Phytoseiidae</taxon>
        <taxon>Typhlodrominae</taxon>
        <taxon>Galendromus</taxon>
    </lineage>
</organism>
<dbReference type="Pfam" id="PF00270">
    <property type="entry name" value="DEAD"/>
    <property type="match status" value="1"/>
</dbReference>
<dbReference type="GeneID" id="100905335"/>
<dbReference type="SMART" id="SM00487">
    <property type="entry name" value="DEXDc"/>
    <property type="match status" value="1"/>
</dbReference>
<evidence type="ECO:0000256" key="3">
    <source>
        <dbReference type="ARBA" id="ARBA00022801"/>
    </source>
</evidence>
<feature type="domain" description="Helicase C-terminal" evidence="12">
    <location>
        <begin position="229"/>
        <end position="419"/>
    </location>
</feature>
<evidence type="ECO:0000313" key="15">
    <source>
        <dbReference type="RefSeq" id="XP_003743188.2"/>
    </source>
</evidence>
<dbReference type="PROSITE" id="PS51195">
    <property type="entry name" value="Q_MOTIF"/>
    <property type="match status" value="1"/>
</dbReference>
<comment type="catalytic activity">
    <reaction evidence="8">
        <text>ATP + H2O = ADP + phosphate + H(+)</text>
        <dbReference type="Rhea" id="RHEA:13065"/>
        <dbReference type="ChEBI" id="CHEBI:15377"/>
        <dbReference type="ChEBI" id="CHEBI:15378"/>
        <dbReference type="ChEBI" id="CHEBI:30616"/>
        <dbReference type="ChEBI" id="CHEBI:43474"/>
        <dbReference type="ChEBI" id="CHEBI:456216"/>
        <dbReference type="EC" id="3.6.4.13"/>
    </reaction>
</comment>
<feature type="compositionally biased region" description="Basic residues" evidence="10">
    <location>
        <begin position="524"/>
        <end position="537"/>
    </location>
</feature>
<keyword evidence="4 15" id="KW-0347">Helicase</keyword>
<dbReference type="InterPro" id="IPR014001">
    <property type="entry name" value="Helicase_ATP-bd"/>
</dbReference>
<dbReference type="EC" id="3.6.4.13" evidence="1"/>
<dbReference type="GO" id="GO:0016787">
    <property type="term" value="F:hydrolase activity"/>
    <property type="evidence" value="ECO:0007669"/>
    <property type="project" value="UniProtKB-KW"/>
</dbReference>
<reference evidence="15" key="1">
    <citation type="submission" date="2025-08" db="UniProtKB">
        <authorList>
            <consortium name="RefSeq"/>
        </authorList>
    </citation>
    <scope>IDENTIFICATION</scope>
</reference>
<dbReference type="PROSITE" id="PS51194">
    <property type="entry name" value="HELICASE_CTER"/>
    <property type="match status" value="1"/>
</dbReference>